<keyword evidence="4 5" id="KW-0949">S-adenosyl-L-methionine</keyword>
<evidence type="ECO:0000256" key="3">
    <source>
        <dbReference type="ARBA" id="ARBA00022679"/>
    </source>
</evidence>
<evidence type="ECO:0000256" key="5">
    <source>
        <dbReference type="HAMAP-Rule" id="MF_00787"/>
    </source>
</evidence>
<dbReference type="Pfam" id="PF01888">
    <property type="entry name" value="CbiD"/>
    <property type="match status" value="1"/>
</dbReference>
<dbReference type="SUPFAM" id="SSF111342">
    <property type="entry name" value="CbiD-like"/>
    <property type="match status" value="1"/>
</dbReference>
<dbReference type="Proteomes" id="UP000294813">
    <property type="component" value="Unassembled WGS sequence"/>
</dbReference>
<dbReference type="InterPro" id="IPR036074">
    <property type="entry name" value="CbiD_sf"/>
</dbReference>
<keyword evidence="3 5" id="KW-0808">Transferase</keyword>
<evidence type="ECO:0000313" key="7">
    <source>
        <dbReference type="Proteomes" id="UP000294813"/>
    </source>
</evidence>
<dbReference type="InterPro" id="IPR002748">
    <property type="entry name" value="CbiD"/>
</dbReference>
<comment type="similarity">
    <text evidence="5">Belongs to the CbiD family.</text>
</comment>
<dbReference type="Gene3D" id="3.30.2110.10">
    <property type="entry name" value="CbiD-like"/>
    <property type="match status" value="1"/>
</dbReference>
<keyword evidence="2 5" id="KW-0489">Methyltransferase</keyword>
<reference evidence="6 7" key="1">
    <citation type="submission" date="2019-03" db="EMBL/GenBank/DDBJ databases">
        <title>Genomic Encyclopedia of Type Strains, Phase IV (KMG-IV): sequencing the most valuable type-strain genomes for metagenomic binning, comparative biology and taxonomic classification.</title>
        <authorList>
            <person name="Goeker M."/>
        </authorList>
    </citation>
    <scope>NUCLEOTIDE SEQUENCE [LARGE SCALE GENOMIC DNA]</scope>
    <source>
        <strain evidence="6 7">DSM 11170</strain>
    </source>
</reference>
<dbReference type="AlphaFoldDB" id="A0A4R2RWH9"/>
<keyword evidence="1 5" id="KW-0169">Cobalamin biosynthesis</keyword>
<dbReference type="UniPathway" id="UPA00148">
    <property type="reaction ID" value="UER00227"/>
</dbReference>
<comment type="catalytic activity">
    <reaction evidence="5">
        <text>Co-precorrin-5B + S-adenosyl-L-methionine = Co-precorrin-6A + S-adenosyl-L-homocysteine</text>
        <dbReference type="Rhea" id="RHEA:26285"/>
        <dbReference type="ChEBI" id="CHEBI:57856"/>
        <dbReference type="ChEBI" id="CHEBI:59789"/>
        <dbReference type="ChEBI" id="CHEBI:60063"/>
        <dbReference type="ChEBI" id="CHEBI:60064"/>
        <dbReference type="EC" id="2.1.1.195"/>
    </reaction>
</comment>
<evidence type="ECO:0000256" key="1">
    <source>
        <dbReference type="ARBA" id="ARBA00022573"/>
    </source>
</evidence>
<dbReference type="EMBL" id="SLXT01000018">
    <property type="protein sequence ID" value="TCP63485.1"/>
    <property type="molecule type" value="Genomic_DNA"/>
</dbReference>
<evidence type="ECO:0000313" key="6">
    <source>
        <dbReference type="EMBL" id="TCP63485.1"/>
    </source>
</evidence>
<protein>
    <recommendedName>
        <fullName evidence="5">Cobalt-precorrin-5B C(1)-methyltransferase</fullName>
        <ecNumber evidence="5">2.1.1.195</ecNumber>
    </recommendedName>
    <alternativeName>
        <fullName evidence="5">Cobalt-precorrin-6A synthase</fullName>
    </alternativeName>
</protein>
<comment type="caution">
    <text evidence="6">The sequence shown here is derived from an EMBL/GenBank/DDBJ whole genome shotgun (WGS) entry which is preliminary data.</text>
</comment>
<evidence type="ECO:0000256" key="2">
    <source>
        <dbReference type="ARBA" id="ARBA00022603"/>
    </source>
</evidence>
<comment type="pathway">
    <text evidence="5">Cofactor biosynthesis; adenosylcobalamin biosynthesis; cob(II)yrinate a,c-diamide from sirohydrochlorin (anaerobic route): step 6/10.</text>
</comment>
<organism evidence="6 7">
    <name type="scientific">Heliophilum fasciatum</name>
    <dbReference type="NCBI Taxonomy" id="35700"/>
    <lineage>
        <taxon>Bacteria</taxon>
        <taxon>Bacillati</taxon>
        <taxon>Bacillota</taxon>
        <taxon>Clostridia</taxon>
        <taxon>Eubacteriales</taxon>
        <taxon>Heliobacteriaceae</taxon>
        <taxon>Heliophilum</taxon>
    </lineage>
</organism>
<evidence type="ECO:0000256" key="4">
    <source>
        <dbReference type="ARBA" id="ARBA00022691"/>
    </source>
</evidence>
<name>A0A4R2RWH9_9FIRM</name>
<dbReference type="PANTHER" id="PTHR35863">
    <property type="entry name" value="COBALT-PRECORRIN-5B C(1)-METHYLTRANSFERASE"/>
    <property type="match status" value="1"/>
</dbReference>
<dbReference type="NCBIfam" id="TIGR00312">
    <property type="entry name" value="cbiD"/>
    <property type="match status" value="1"/>
</dbReference>
<comment type="function">
    <text evidence="5">Catalyzes the methylation of C-1 in cobalt-precorrin-5B to form cobalt-precorrin-6A.</text>
</comment>
<dbReference type="GO" id="GO:0019251">
    <property type="term" value="P:anaerobic cobalamin biosynthetic process"/>
    <property type="evidence" value="ECO:0007669"/>
    <property type="project" value="UniProtKB-UniRule"/>
</dbReference>
<gene>
    <name evidence="5" type="primary">cbiD</name>
    <name evidence="6" type="ORF">EDD73_11828</name>
</gene>
<proteinExistence type="inferred from homology"/>
<dbReference type="GO" id="GO:0032259">
    <property type="term" value="P:methylation"/>
    <property type="evidence" value="ECO:0007669"/>
    <property type="project" value="UniProtKB-KW"/>
</dbReference>
<dbReference type="GO" id="GO:0043780">
    <property type="term" value="F:cobalt-precorrin-5B C1-methyltransferase activity"/>
    <property type="evidence" value="ECO:0007669"/>
    <property type="project" value="RHEA"/>
</dbReference>
<accession>A0A4R2RWH9</accession>
<dbReference type="PIRSF" id="PIRSF026782">
    <property type="entry name" value="CbiD"/>
    <property type="match status" value="1"/>
</dbReference>
<keyword evidence="7" id="KW-1185">Reference proteome</keyword>
<sequence length="346" mass="35893">MEIPLPQGGRLCVPAAVVAAPATTGALPSQADVVDTTVPAVTCQVDKDGGDDPDVTHGLAIQVTAVMADQEIHIAGGRGVGIVTREGLALPVGEAAINPVPRAMIRAAVAEVLPPNRGVHLTVEVPEGKEVSQRTLNPRLGIMGGISILGTTGIVEPMSEEAFKHSLEPQVDVALAAGYRTLILTPGRMGQRALKERGIPEAAVVLMSNFVGHLLDTCRQKGVGAVLLWGHLGKLVKLCGGIFHTHSAVADGRREIIAVHAALQGLPLELVRSIMEANTAEETIALIQASPAGPGFFDYLAEIAAGKAAERLQGNVGVVFTNLKGEPLGWSQQARNLAAQITTATG</sequence>
<dbReference type="PANTHER" id="PTHR35863:SF1">
    <property type="entry name" value="COBALT-PRECORRIN-5B C(1)-METHYLTRANSFERASE"/>
    <property type="match status" value="1"/>
</dbReference>
<dbReference type="EC" id="2.1.1.195" evidence="5"/>
<dbReference type="HAMAP" id="MF_00787">
    <property type="entry name" value="CbiD"/>
    <property type="match status" value="1"/>
</dbReference>